<feature type="domain" description="TIR" evidence="2">
    <location>
        <begin position="1"/>
        <end position="142"/>
    </location>
</feature>
<dbReference type="GeneID" id="27797147"/>
<dbReference type="Gene3D" id="3.40.50.10140">
    <property type="entry name" value="Toll/interleukin-1 receptor homology (TIR) domain"/>
    <property type="match status" value="1"/>
</dbReference>
<dbReference type="Proteomes" id="UP000494102">
    <property type="component" value="Unassembled WGS sequence"/>
</dbReference>
<dbReference type="RefSeq" id="WP_015002768.1">
    <property type="nucleotide sequence ID" value="NZ_CADILN010000002.1"/>
</dbReference>
<gene>
    <name evidence="3" type="ORF">LMG9964_02141</name>
</gene>
<dbReference type="SUPFAM" id="SSF52200">
    <property type="entry name" value="Toll/Interleukin receptor TIR domain"/>
    <property type="match status" value="1"/>
</dbReference>
<protein>
    <recommendedName>
        <fullName evidence="2">TIR domain-containing protein</fullName>
    </recommendedName>
</protein>
<evidence type="ECO:0000313" key="4">
    <source>
        <dbReference type="Proteomes" id="UP000494102"/>
    </source>
</evidence>
<dbReference type="InterPro" id="IPR000157">
    <property type="entry name" value="TIR_dom"/>
</dbReference>
<dbReference type="Pfam" id="PF13676">
    <property type="entry name" value="TIR_2"/>
    <property type="match status" value="1"/>
</dbReference>
<dbReference type="InterPro" id="IPR035897">
    <property type="entry name" value="Toll_tir_struct_dom_sf"/>
</dbReference>
<dbReference type="GO" id="GO:0007165">
    <property type="term" value="P:signal transduction"/>
    <property type="evidence" value="ECO:0007669"/>
    <property type="project" value="InterPro"/>
</dbReference>
<proteinExistence type="predicted"/>
<reference evidence="3 4" key="1">
    <citation type="submission" date="2020-04" db="EMBL/GenBank/DDBJ databases">
        <authorList>
            <person name="De Canck E."/>
        </authorList>
    </citation>
    <scope>NUCLEOTIDE SEQUENCE [LARGE SCALE GENOMIC DNA]</scope>
    <source>
        <strain evidence="3 4">LMG 9964</strain>
    </source>
</reference>
<organism evidence="3 4">
    <name type="scientific">Paraburkholderia phenoliruptrix</name>
    <dbReference type="NCBI Taxonomy" id="252970"/>
    <lineage>
        <taxon>Bacteria</taxon>
        <taxon>Pseudomonadati</taxon>
        <taxon>Pseudomonadota</taxon>
        <taxon>Betaproteobacteria</taxon>
        <taxon>Burkholderiales</taxon>
        <taxon>Burkholderiaceae</taxon>
        <taxon>Paraburkholderia</taxon>
    </lineage>
</organism>
<dbReference type="AlphaFoldDB" id="A0A6J5K406"/>
<dbReference type="SMART" id="SM00255">
    <property type="entry name" value="TIR"/>
    <property type="match status" value="1"/>
</dbReference>
<accession>A0A6J5K406</accession>
<name>A0A6J5K406_9BURK</name>
<evidence type="ECO:0000259" key="2">
    <source>
        <dbReference type="PROSITE" id="PS50104"/>
    </source>
</evidence>
<evidence type="ECO:0000313" key="3">
    <source>
        <dbReference type="EMBL" id="CAB4048500.1"/>
    </source>
</evidence>
<dbReference type="EMBL" id="CADILN010000002">
    <property type="protein sequence ID" value="CAB4048500.1"/>
    <property type="molecule type" value="Genomic_DNA"/>
</dbReference>
<sequence>MTRAFVSYCHADEQYRAELDKHLSLLRRQGLVDIWSDHRIPAGGEIEAHISAELEAADLIILLVSSDFMNSDYCYGIEMQRAMERHQAGSAIVVPIIVRPCDWTSSSLGTLKALPKDGKPLVKWPTLDDAFLDVVQSLRKLITGQTKGKPQPAPTSPVRESSGRVATIAPAHPRSGTLSFPKEFRDIDRDNFLNDAFNYITAYFENSLQQVAPRNPGYEGRFRRTSDTGFTGTIYRDGTRVAGCHVRITHSYGSRGQIGYSGNDSPQDNSFNEILSVEADDQSMYLKGMMTNWSGREHKLTHEGAAEQLWQLFIERVS</sequence>
<dbReference type="PROSITE" id="PS50104">
    <property type="entry name" value="TIR"/>
    <property type="match status" value="1"/>
</dbReference>
<evidence type="ECO:0000256" key="1">
    <source>
        <dbReference type="SAM" id="MobiDB-lite"/>
    </source>
</evidence>
<feature type="region of interest" description="Disordered" evidence="1">
    <location>
        <begin position="143"/>
        <end position="164"/>
    </location>
</feature>